<reference evidence="1 2" key="1">
    <citation type="submission" date="2020-08" db="EMBL/GenBank/DDBJ databases">
        <title>Genomic Encyclopedia of Type Strains, Phase III (KMG-III): the genomes of soil and plant-associated and newly described type strains.</title>
        <authorList>
            <person name="Whitman W."/>
        </authorList>
    </citation>
    <scope>NUCLEOTIDE SEQUENCE [LARGE SCALE GENOMIC DNA]</scope>
    <source>
        <strain evidence="1 2">CECT 8234</strain>
    </source>
</reference>
<keyword evidence="2" id="KW-1185">Reference proteome</keyword>
<evidence type="ECO:0000313" key="2">
    <source>
        <dbReference type="Proteomes" id="UP000518605"/>
    </source>
</evidence>
<dbReference type="PANTHER" id="PTHR43649">
    <property type="entry name" value="ARABINOSE-BINDING PROTEIN-RELATED"/>
    <property type="match status" value="1"/>
</dbReference>
<dbReference type="Gene3D" id="2.60.120.260">
    <property type="entry name" value="Galactose-binding domain-like"/>
    <property type="match status" value="2"/>
</dbReference>
<organism evidence="1 2">
    <name type="scientific">Paenibacillus endophyticus</name>
    <dbReference type="NCBI Taxonomy" id="1294268"/>
    <lineage>
        <taxon>Bacteria</taxon>
        <taxon>Bacillati</taxon>
        <taxon>Bacillota</taxon>
        <taxon>Bacilli</taxon>
        <taxon>Bacillales</taxon>
        <taxon>Paenibacillaceae</taxon>
        <taxon>Paenibacillus</taxon>
    </lineage>
</organism>
<dbReference type="Gene3D" id="3.40.190.10">
    <property type="entry name" value="Periplasmic binding protein-like II"/>
    <property type="match status" value="1"/>
</dbReference>
<dbReference type="InterPro" id="IPR006059">
    <property type="entry name" value="SBP"/>
</dbReference>
<dbReference type="AlphaFoldDB" id="A0A7W5C3K0"/>
<dbReference type="PANTHER" id="PTHR43649:SF27">
    <property type="entry name" value="EXTRACELLULAR SOLUTE-BINDING PROTEIN FAMILY 1"/>
    <property type="match status" value="1"/>
</dbReference>
<dbReference type="Proteomes" id="UP000518605">
    <property type="component" value="Unassembled WGS sequence"/>
</dbReference>
<dbReference type="InterPro" id="IPR050490">
    <property type="entry name" value="Bact_solute-bd_prot1"/>
</dbReference>
<dbReference type="Pfam" id="PF13416">
    <property type="entry name" value="SBP_bac_8"/>
    <property type="match status" value="1"/>
</dbReference>
<evidence type="ECO:0000313" key="1">
    <source>
        <dbReference type="EMBL" id="MBB3150343.1"/>
    </source>
</evidence>
<dbReference type="EMBL" id="JACHXW010000001">
    <property type="protein sequence ID" value="MBB3150343.1"/>
    <property type="molecule type" value="Genomic_DNA"/>
</dbReference>
<proteinExistence type="predicted"/>
<dbReference type="SUPFAM" id="SSF53850">
    <property type="entry name" value="Periplasmic binding protein-like II"/>
    <property type="match status" value="1"/>
</dbReference>
<dbReference type="RefSeq" id="WP_183558066.1">
    <property type="nucleotide sequence ID" value="NZ_CBCSLB010000001.1"/>
</dbReference>
<accession>A0A7W5C3K0</accession>
<comment type="caution">
    <text evidence="1">The sequence shown here is derived from an EMBL/GenBank/DDBJ whole genome shotgun (WGS) entry which is preliminary data.</text>
</comment>
<protein>
    <submittedName>
        <fullName evidence="1">ABC-type glycerol-3-phosphate transport system substrate-binding protein</fullName>
    </submittedName>
</protein>
<name>A0A7W5C3K0_9BACL</name>
<sequence length="988" mass="112429">MKRMRMLSTLLRLTLALALLFAGLRWITAGEPVLHATSVSTEKLLSFESKPEELPYAKLMLEQPDAAAVDEALEPIAIEAAEFAAAADEAVLHKDAEEQGAIRWENEQGWIEWAFQAPKSGWYELHFDYKPLAGGNASVVRGVQIDGQYPFVESGRIELERLWKDSKFPYDRNEIGQQIRPPQQELEGWSMKAASVLSASSEPLLYRLEQGEHRLRLVGVREPVALRAITFKPKEGIPDYETYKRLHPNEETQAAGTGQAGWSSVIEAEQFKQKSSLAIQTDFWSEPYISPDPKGRITYNVLGGQRWRLPGEWVEWELNVPGDGWYELDLKTFQNYRNGFEAYRTISIDGKTPFKELLHYGIPTEKEFVIGTLASEEGTPFRFYLEKGSHTLRMTVDSSMVQPVYLALKETLGQLAAFDRHIRLLTGNYSKSGFDANTDSTRTWDMRRLEPDVEQKMTGIVTQLTDIRNYINGLNKKDSDLAEAIKGSVAILEEMLEDVNEIPNKINDFSTIQNNIGTWMATLTQQPLLLDYIVVRTPEAETGLKTASTLSRIPYSIADFGRSFYMDYDTRKHNRKEALTIWVQRGRDYVELLREMVDQDFTPRTGIEVNINLMTNPNMLILGNAAGDVPDLALGVGESTPADFAMRDAAQELSGFPGFEAVFDRFIPGVSRSLSYDGGIYGLPEVQNFQMLFYRTDILEGLHLKAPDTWEDVFDILPTLQENGMTMNYPKSDYSTLYFQNGAEAYTPDGLKGTLSSDAGQQAFNRWTELYRKYNLPIDIPAFFQHFRDGDIPIGISDFNTYVQLLVAAPEITGHWKIAPLPGMKQSDGEVARWSPQGISAAMMMKKSERKDDAWAFLEWWTSENVQSQYAKDIESFYGIEFRWNTANTDAMRALTWPSEDLAALQEQARWAKNMPYVPGYYFLTREMEFAWNRTVMEGIPAQESLEQAQLSLQREMDRRQGNFGIKAGDDLHIPQITKPYEWEEPQK</sequence>
<gene>
    <name evidence="1" type="ORF">FHS16_000375</name>
</gene>